<name>A0A9D4HAT1_DREPO</name>
<keyword evidence="3" id="KW-1185">Reference proteome</keyword>
<reference evidence="2" key="1">
    <citation type="journal article" date="2019" name="bioRxiv">
        <title>The Genome of the Zebra Mussel, Dreissena polymorpha: A Resource for Invasive Species Research.</title>
        <authorList>
            <person name="McCartney M.A."/>
            <person name="Auch B."/>
            <person name="Kono T."/>
            <person name="Mallez S."/>
            <person name="Zhang Y."/>
            <person name="Obille A."/>
            <person name="Becker A."/>
            <person name="Abrahante J.E."/>
            <person name="Garbe J."/>
            <person name="Badalamenti J.P."/>
            <person name="Herman A."/>
            <person name="Mangelson H."/>
            <person name="Liachko I."/>
            <person name="Sullivan S."/>
            <person name="Sone E.D."/>
            <person name="Koren S."/>
            <person name="Silverstein K.A.T."/>
            <person name="Beckman K.B."/>
            <person name="Gohl D.M."/>
        </authorList>
    </citation>
    <scope>NUCLEOTIDE SEQUENCE</scope>
    <source>
        <strain evidence="2">Duluth1</strain>
        <tissue evidence="2">Whole animal</tissue>
    </source>
</reference>
<feature type="compositionally biased region" description="Basic and acidic residues" evidence="1">
    <location>
        <begin position="39"/>
        <end position="52"/>
    </location>
</feature>
<protein>
    <submittedName>
        <fullName evidence="2">Uncharacterized protein</fullName>
    </submittedName>
</protein>
<dbReference type="Proteomes" id="UP000828390">
    <property type="component" value="Unassembled WGS sequence"/>
</dbReference>
<reference evidence="2" key="2">
    <citation type="submission" date="2020-11" db="EMBL/GenBank/DDBJ databases">
        <authorList>
            <person name="McCartney M.A."/>
            <person name="Auch B."/>
            <person name="Kono T."/>
            <person name="Mallez S."/>
            <person name="Becker A."/>
            <person name="Gohl D.M."/>
            <person name="Silverstein K.A.T."/>
            <person name="Koren S."/>
            <person name="Bechman K.B."/>
            <person name="Herman A."/>
            <person name="Abrahante J.E."/>
            <person name="Garbe J."/>
        </authorList>
    </citation>
    <scope>NUCLEOTIDE SEQUENCE</scope>
    <source>
        <strain evidence="2">Duluth1</strain>
        <tissue evidence="2">Whole animal</tissue>
    </source>
</reference>
<evidence type="ECO:0000256" key="1">
    <source>
        <dbReference type="SAM" id="MobiDB-lite"/>
    </source>
</evidence>
<feature type="compositionally biased region" description="Polar residues" evidence="1">
    <location>
        <begin position="53"/>
        <end position="68"/>
    </location>
</feature>
<feature type="compositionally biased region" description="Polar residues" evidence="1">
    <location>
        <begin position="100"/>
        <end position="124"/>
    </location>
</feature>
<dbReference type="AlphaFoldDB" id="A0A9D4HAT1"/>
<comment type="caution">
    <text evidence="2">The sequence shown here is derived from an EMBL/GenBank/DDBJ whole genome shotgun (WGS) entry which is preliminary data.</text>
</comment>
<accession>A0A9D4HAT1</accession>
<dbReference type="EMBL" id="JAIWYP010000004">
    <property type="protein sequence ID" value="KAH3831728.1"/>
    <property type="molecule type" value="Genomic_DNA"/>
</dbReference>
<organism evidence="2 3">
    <name type="scientific">Dreissena polymorpha</name>
    <name type="common">Zebra mussel</name>
    <name type="synonym">Mytilus polymorpha</name>
    <dbReference type="NCBI Taxonomy" id="45954"/>
    <lineage>
        <taxon>Eukaryota</taxon>
        <taxon>Metazoa</taxon>
        <taxon>Spiralia</taxon>
        <taxon>Lophotrochozoa</taxon>
        <taxon>Mollusca</taxon>
        <taxon>Bivalvia</taxon>
        <taxon>Autobranchia</taxon>
        <taxon>Heteroconchia</taxon>
        <taxon>Euheterodonta</taxon>
        <taxon>Imparidentia</taxon>
        <taxon>Neoheterodontei</taxon>
        <taxon>Myida</taxon>
        <taxon>Dreissenoidea</taxon>
        <taxon>Dreissenidae</taxon>
        <taxon>Dreissena</taxon>
    </lineage>
</organism>
<evidence type="ECO:0000313" key="2">
    <source>
        <dbReference type="EMBL" id="KAH3831728.1"/>
    </source>
</evidence>
<gene>
    <name evidence="2" type="ORF">DPMN_104998</name>
</gene>
<evidence type="ECO:0000313" key="3">
    <source>
        <dbReference type="Proteomes" id="UP000828390"/>
    </source>
</evidence>
<feature type="region of interest" description="Disordered" evidence="1">
    <location>
        <begin position="39"/>
        <end position="151"/>
    </location>
</feature>
<proteinExistence type="predicted"/>
<sequence length="151" mass="16701">MLGMKSQQCQAGRETINRQANTVRQGGQTILDREGKKCLDRRGGSTMTRREGQQCQTGKANNFRQGRQTMPERDGKRCQTGRATNARTGRATMPRWEAINATTGRTTMPDSRNNYARQEGQQCQAGGGNNSGREMETFKKGGTMPGREGEP</sequence>